<evidence type="ECO:0000313" key="2">
    <source>
        <dbReference type="Proteomes" id="UP000007491"/>
    </source>
</evidence>
<accession>F0TFH5</accession>
<dbReference type="STRING" id="1604.LAC30SC_06725"/>
<dbReference type="Proteomes" id="UP000007491">
    <property type="component" value="Chromosome"/>
</dbReference>
<name>F0TFH5_LACAM</name>
<gene>
    <name evidence="1" type="ordered locus">LAC30SC_06725</name>
</gene>
<protein>
    <submittedName>
        <fullName evidence="1">Uncharacterized protein</fullName>
    </submittedName>
</protein>
<dbReference type="InterPro" id="IPR053916">
    <property type="entry name" value="DUF6978"/>
</dbReference>
<dbReference type="EMBL" id="CP002559">
    <property type="protein sequence ID" value="ADZ07469.1"/>
    <property type="molecule type" value="Genomic_DNA"/>
</dbReference>
<sequence length="155" mass="18039">MELELTDKEAQKFITIIKKILKKYNIDLSKKNYGTISIYSETIKREFVLNYMAKIGEVHLNFADAKTHLTLVRINLDNRFHKNSDGIVRGHRVEIFSEAEFSAKNDGRTHYKAYPLPYKSIKDTDSFYEALESILKYTNTNKNGMLSINTGFQFQ</sequence>
<dbReference type="AlphaFoldDB" id="F0TFH5"/>
<dbReference type="Pfam" id="PF22398">
    <property type="entry name" value="DUF6978"/>
    <property type="match status" value="1"/>
</dbReference>
<reference evidence="1 2" key="1">
    <citation type="journal article" date="2011" name="J. Bacteriol.">
        <title>Complete genome sequencing of Lactobacillus acidophilus 30SC, isolated from swine intestine.</title>
        <authorList>
            <person name="Oh S."/>
            <person name="Roh H."/>
            <person name="Ko H.J."/>
            <person name="Kim S."/>
            <person name="Kim K.H."/>
            <person name="Lee S.E."/>
            <person name="Chang I.S."/>
            <person name="Kim S."/>
            <person name="Choi I.G."/>
        </authorList>
    </citation>
    <scope>NUCLEOTIDE SEQUENCE [LARGE SCALE GENOMIC DNA]</scope>
    <source>
        <strain evidence="1 2">30SC</strain>
    </source>
</reference>
<evidence type="ECO:0000313" key="1">
    <source>
        <dbReference type="EMBL" id="ADZ07469.1"/>
    </source>
</evidence>
<dbReference type="RefSeq" id="WP_013642093.1">
    <property type="nucleotide sequence ID" value="NC_015214.1"/>
</dbReference>
<organism evidence="1 2">
    <name type="scientific">Lactobacillus amylovorus</name>
    <dbReference type="NCBI Taxonomy" id="1604"/>
    <lineage>
        <taxon>Bacteria</taxon>
        <taxon>Bacillati</taxon>
        <taxon>Bacillota</taxon>
        <taxon>Bacilli</taxon>
        <taxon>Lactobacillales</taxon>
        <taxon>Lactobacillaceae</taxon>
        <taxon>Lactobacillus</taxon>
    </lineage>
</organism>
<proteinExistence type="predicted"/>
<dbReference type="HOGENOM" id="CLU_150072_0_0_9"/>
<dbReference type="KEGG" id="lai:LAC30SC_06725"/>
<reference key="2">
    <citation type="submission" date="2011-02" db="EMBL/GenBank/DDBJ databases">
        <authorList>
            <person name="Roh H."/>
            <person name="Ko H.-J."/>
            <person name="Kim S.-H."/>
            <person name="Choi I.-G."/>
            <person name="Oh S."/>
        </authorList>
    </citation>
    <scope>NUCLEOTIDE SEQUENCE</scope>
    <source>
        <strain>30SC</strain>
    </source>
</reference>